<dbReference type="PANTHER" id="PTHR11062">
    <property type="entry name" value="EXOSTOSIN HEPARAN SULFATE GLYCOSYLTRANSFERASE -RELATED"/>
    <property type="match status" value="1"/>
</dbReference>
<feature type="domain" description="Exostosin GT47" evidence="8">
    <location>
        <begin position="158"/>
        <end position="437"/>
    </location>
</feature>
<evidence type="ECO:0000313" key="10">
    <source>
        <dbReference type="Proteomes" id="UP000516437"/>
    </source>
</evidence>
<keyword evidence="7" id="KW-1133">Transmembrane helix</keyword>
<feature type="compositionally biased region" description="Polar residues" evidence="6">
    <location>
        <begin position="74"/>
        <end position="83"/>
    </location>
</feature>
<keyword evidence="7" id="KW-0472">Membrane</keyword>
<evidence type="ECO:0000256" key="4">
    <source>
        <dbReference type="ARBA" id="ARBA00022968"/>
    </source>
</evidence>
<evidence type="ECO:0000256" key="1">
    <source>
        <dbReference type="ARBA" id="ARBA00004323"/>
    </source>
</evidence>
<evidence type="ECO:0000256" key="3">
    <source>
        <dbReference type="ARBA" id="ARBA00022676"/>
    </source>
</evidence>
<dbReference type="Pfam" id="PF03016">
    <property type="entry name" value="Exostosin_GT47"/>
    <property type="match status" value="1"/>
</dbReference>
<feature type="region of interest" description="Disordered" evidence="6">
    <location>
        <begin position="62"/>
        <end position="100"/>
    </location>
</feature>
<name>A0A6A1V7U5_9ROSI</name>
<accession>A0A6A1V7U5</accession>
<dbReference type="OrthoDB" id="1924787at2759"/>
<evidence type="ECO:0000256" key="5">
    <source>
        <dbReference type="ARBA" id="ARBA00023034"/>
    </source>
</evidence>
<evidence type="ECO:0000256" key="2">
    <source>
        <dbReference type="ARBA" id="ARBA00010271"/>
    </source>
</evidence>
<evidence type="ECO:0000313" key="9">
    <source>
        <dbReference type="EMBL" id="KAB1208922.1"/>
    </source>
</evidence>
<sequence>MKHPSKPFFSSLSSRSSSSFLVLLLFIIPVAVVIGFLSFYSPPFSLESPSELLEAASAPTPAPLISAEPRETSEAASPFSSGENRAELSPPPTVITTSKRNSRLNKIEARLARARSSIREAARVRNLSTSTQEDPDYVPHGPLYRNPNAFYRSYLEMERLFKIYVYEEGEPPMFHDGPCTSIYSTEGRFIHEMEKGKLYRTRNPEEALVYFLPLSVVRMVHYLHVPGAHHIDGIGLAVADYVDIIANRHPFWNRSQGSDHFMLSCHDWGPRTSSFVPHLFHNSIRVLCNANTSEGFNPSKDAPFPEIHLLTGDIKGLIGGLPPSRRSVLAFFAGRLHGHIRYLLLEQWKDRDQDVQVYDQLPPKVSYDSKLRQSRFCLCPSGYEVASPRVVEAIYAECVPVLISDGYVPPFSDVLNWKSFSVQVEVKDIPNIKTILMGISQRRYLRLYSRVKQVQRHFLLNGPPKRFDVFHMIVHSVWLRRLNVQLLDVENSDV</sequence>
<organism evidence="9 10">
    <name type="scientific">Morella rubra</name>
    <name type="common">Chinese bayberry</name>
    <dbReference type="NCBI Taxonomy" id="262757"/>
    <lineage>
        <taxon>Eukaryota</taxon>
        <taxon>Viridiplantae</taxon>
        <taxon>Streptophyta</taxon>
        <taxon>Embryophyta</taxon>
        <taxon>Tracheophyta</taxon>
        <taxon>Spermatophyta</taxon>
        <taxon>Magnoliopsida</taxon>
        <taxon>eudicotyledons</taxon>
        <taxon>Gunneridae</taxon>
        <taxon>Pentapetalae</taxon>
        <taxon>rosids</taxon>
        <taxon>fabids</taxon>
        <taxon>Fagales</taxon>
        <taxon>Myricaceae</taxon>
        <taxon>Morella</taxon>
    </lineage>
</organism>
<keyword evidence="3" id="KW-0328">Glycosyltransferase</keyword>
<keyword evidence="4" id="KW-0735">Signal-anchor</keyword>
<evidence type="ECO:0000256" key="7">
    <source>
        <dbReference type="SAM" id="Phobius"/>
    </source>
</evidence>
<comment type="caution">
    <text evidence="9">The sequence shown here is derived from an EMBL/GenBank/DDBJ whole genome shotgun (WGS) entry which is preliminary data.</text>
</comment>
<dbReference type="InterPro" id="IPR040911">
    <property type="entry name" value="Exostosin_GT47"/>
</dbReference>
<dbReference type="GO" id="GO:0016757">
    <property type="term" value="F:glycosyltransferase activity"/>
    <property type="evidence" value="ECO:0007669"/>
    <property type="project" value="UniProtKB-KW"/>
</dbReference>
<dbReference type="EMBL" id="RXIC02000024">
    <property type="protein sequence ID" value="KAB1208922.1"/>
    <property type="molecule type" value="Genomic_DNA"/>
</dbReference>
<protein>
    <recommendedName>
        <fullName evidence="8">Exostosin GT47 domain-containing protein</fullName>
    </recommendedName>
</protein>
<keyword evidence="3" id="KW-0808">Transferase</keyword>
<feature type="transmembrane region" description="Helical" evidence="7">
    <location>
        <begin position="20"/>
        <end position="40"/>
    </location>
</feature>
<reference evidence="9 10" key="1">
    <citation type="journal article" date="2019" name="Plant Biotechnol. J.">
        <title>The red bayberry genome and genetic basis of sex determination.</title>
        <authorList>
            <person name="Jia H.M."/>
            <person name="Jia H.J."/>
            <person name="Cai Q.L."/>
            <person name="Wang Y."/>
            <person name="Zhao H.B."/>
            <person name="Yang W.F."/>
            <person name="Wang G.Y."/>
            <person name="Li Y.H."/>
            <person name="Zhan D.L."/>
            <person name="Shen Y.T."/>
            <person name="Niu Q.F."/>
            <person name="Chang L."/>
            <person name="Qiu J."/>
            <person name="Zhao L."/>
            <person name="Xie H.B."/>
            <person name="Fu W.Y."/>
            <person name="Jin J."/>
            <person name="Li X.W."/>
            <person name="Jiao Y."/>
            <person name="Zhou C.C."/>
            <person name="Tu T."/>
            <person name="Chai C.Y."/>
            <person name="Gao J.L."/>
            <person name="Fan L.J."/>
            <person name="van de Weg E."/>
            <person name="Wang J.Y."/>
            <person name="Gao Z.S."/>
        </authorList>
    </citation>
    <scope>NUCLEOTIDE SEQUENCE [LARGE SCALE GENOMIC DNA]</scope>
    <source>
        <tissue evidence="9">Leaves</tissue>
    </source>
</reference>
<comment type="subcellular location">
    <subcellularLocation>
        <location evidence="1">Golgi apparatus membrane</location>
        <topology evidence="1">Single-pass type II membrane protein</topology>
    </subcellularLocation>
</comment>
<gene>
    <name evidence="9" type="ORF">CJ030_MR6G000784</name>
</gene>
<keyword evidence="10" id="KW-1185">Reference proteome</keyword>
<dbReference type="PANTHER" id="PTHR11062:SF300">
    <property type="entry name" value="EXOSTOSIN GT47 DOMAIN-CONTAINING PROTEIN"/>
    <property type="match status" value="1"/>
</dbReference>
<dbReference type="Proteomes" id="UP000516437">
    <property type="component" value="Chromosome 6"/>
</dbReference>
<dbReference type="AlphaFoldDB" id="A0A6A1V7U5"/>
<dbReference type="InterPro" id="IPR004263">
    <property type="entry name" value="Exostosin"/>
</dbReference>
<evidence type="ECO:0000256" key="6">
    <source>
        <dbReference type="SAM" id="MobiDB-lite"/>
    </source>
</evidence>
<keyword evidence="7" id="KW-0812">Transmembrane</keyword>
<evidence type="ECO:0000259" key="8">
    <source>
        <dbReference type="Pfam" id="PF03016"/>
    </source>
</evidence>
<comment type="similarity">
    <text evidence="2">Belongs to the glycosyltransferase 47 family.</text>
</comment>
<keyword evidence="5" id="KW-0333">Golgi apparatus</keyword>
<proteinExistence type="inferred from homology"/>
<dbReference type="GO" id="GO:0000139">
    <property type="term" value="C:Golgi membrane"/>
    <property type="evidence" value="ECO:0007669"/>
    <property type="project" value="UniProtKB-SubCell"/>
</dbReference>